<protein>
    <submittedName>
        <fullName evidence="4">Uncharacterized protein</fullName>
    </submittedName>
</protein>
<feature type="region of interest" description="Disordered" evidence="2">
    <location>
        <begin position="1049"/>
        <end position="1078"/>
    </location>
</feature>
<reference evidence="4" key="1">
    <citation type="submission" date="2014-11" db="EMBL/GenBank/DDBJ databases">
        <authorList>
            <person name="Otto D Thomas"/>
            <person name="Naeem Raeece"/>
        </authorList>
    </citation>
    <scope>NUCLEOTIDE SEQUENCE</scope>
</reference>
<feature type="transmembrane region" description="Helical" evidence="3">
    <location>
        <begin position="2408"/>
        <end position="2431"/>
    </location>
</feature>
<gene>
    <name evidence="4" type="ORF">Cvel_1183</name>
</gene>
<keyword evidence="1" id="KW-0175">Coiled coil</keyword>
<evidence type="ECO:0000256" key="3">
    <source>
        <dbReference type="SAM" id="Phobius"/>
    </source>
</evidence>
<feature type="compositionally biased region" description="Polar residues" evidence="2">
    <location>
        <begin position="1845"/>
        <end position="1860"/>
    </location>
</feature>
<sequence length="2464" mass="263414">MPLAYFPLYVQEEASQIHSRHPREAPLRVFFAHGRQRGTCRLVPTNEGLSQAAVLQKQPDFNPEFTHADIHVSGPLRPYFLDRPILPVSLTVLEEERQAAAQRQGVPPGTGAETEGILSVALGATLRLELLEGPGTLGVDTPAPLDQISRTFCLSPAPSSLPLPKGMLLLQRDGGRERCGSSEFFQVQCFEETPVVELIGEVTTRWHSWGAEDCDDARCSKTARRVIRVVCDVPHRLRVVAHDEVMVSLRASGGREDETEGQRLKPFPLADATARKNMHAPEPLTFIRCGHPVEKFAKVAAAAFDSAGRLMYAFRPHSVAWRMLRDRKGEADTVRLSEADIERTHPFPPYPSKGTASAATERLFQQARERGAVGHGWIFPQADLLGVHVVGDPCKVDDTFRLEAALVWLGTQGGAAGVGYGGGESVRLGGLLRNLKADGPEISEALLKEAEELTDGRVSSAATGGGNLEGWGGKWEQFDSAGAGSSLFLVLRGQLRFVIRPNPEWMVPQKYLRLCFNEHFFLRSVLLGGSGMGPVAQLSARNGTAGVMPSALRVADSEFQIFHFEPTAERRKDPQMPPEFIGSRLFEEGGKRAEGALGVRLDSSGMSALLAAEFFQTFKGGLTDPIDLPLLNDPRWLFYLGDDPHTAAVLSPEKSLDLPWREFFVHAKELPKGPVEVFGEDVYLLGGQRALFTVDWRETQSLDLSVLRVPVDTEDEEGDLSFGGVWGDISPQLVEKDRLYPVQVTAYDGDKVPLASFSLMALVPNLRSGDDSTLKILFEGGKEERERGSLPEPFRRLREKIDASIDADRVAEREGRDRGGEALVYPLPSVLVRGLRVGRTTLTFSKSGSEWGKKLFASVSVEVFRPLEILPSRLVLFPYGHTVELAVRGGPPLTGDSVSSSRTGTARSYRPVWRSSNTTIVELVSERTDRIVTGSEGSATVTLKLFLPQGDNRNLPVAQKQVSVIVAFPHNLRLGIAADSRGRDVPLLQVEPPPEFFKEGGDGALVLEDESEGEKVQERVTYLVQGLSRRLTAQLETLLEDPFTPGHLWIPSGPLHATEKEKEKERKGGPREHARASSHILPGSECRFAWTSSVPSVLAFGDPQSSSSRRAAGTGSGAAVAVNAFECEPVGSEVAGLCASLSGRGLSAVRVVGLAPGTSRIEVVATCSSGGGHIKTFTESVVVVVYPGPSGTLPSFPLPFASGCGVPLVGYALWWPSGCSCRVLRVCPGVVTRFAVSHSGYSSVASLWGISEGSLRVADPLVITQGELKWEDWGEEMREGEGGESIQVRVAGMTSAETEGRTSVKIRSGTKVDELELPEAEFTAVVKEATELQAVPLSRLVSLPSLFGARMPVSGSAPRAPSPSSSSPVAVLRGGGSGGDFFFGSVPVLYPGAFLDVGLVLLDPYGFPIVFPVDSRIESWSSHASVISVGFPSFASRQGGTYSSSGSAIWAEGEVGSQSGEGEGNSALFGDGSGRMRAGILPEGAVPPGSAAVRVVGRSPGCAAVSFSVRLGDKPGRKPRSILWDSIRLCVAAAADYLPSPVVVSPSGVVRLLGSHILPSGSARVDRGRGARDHQEENIDVMLALRLQPTAVAYTTVLKAETPGRWLGGIRRVVEELCKAPEGGSSRLKEWVQIVKSRVEVELRALEREAVRLLKQAAKRDAERGDGFEVTNVEAKFSSLEVASENFSPVGVALLEAETRHRGGGAAAEAEQKSGWHGDRYVCPSVHVSSDASPSPSPSPAGNPSGSSLMSTRRRVFFALGLKLRVQMKVWGDTSESSRVSVDRRRSAIAKTIRAMWAAVGGKEGTPQSGISLLGGHTDWTFGIQPIGLAPPPVRRPSSPDGSAANVSHTSEGDSESSGQILFASSPSVHVCTSPSDSGTSDGLAFAFVKSLPERPREGRARAPGKQSGPYRPSLVRLSESAFPPSSLSGDGLGVGLAGETGASQPDLMPIAVTSVIAEYPRPLSTLDSKESPLTVPQTRSDSLRAYPLSTDPSRGQQAIPLFFFGSSTSSDSAPTGAETAEMGEESVPLHLVAPSPFVEASFDFSCEFEDPEMTAFFRIDTSVVPALIPSPPPSDDRTTTGLGGMLFDTEDDFSSEASFLGASAPPTVRQTVSVPLCVLHPVSSANATEGGRGRRQAPRFASIRVNVSPRRYGARIDGGVGSALSPPSTAGGGSKSKTGGVGVGARHTPYCASDSLNLFVPPGSKSPPSASSSAEQVPALKFPFGTSALFRLDVAVTPEVSLIPGEGGALPEGVVFHPVGSRDAEGQERKEPLLVISRAALGQEVRLRIWTGGNGRELSVEGVGSRLLSWRTSLDPQSPAEAVLGLTWNAWHPSSQDNVNVKLTLGARDKLTEFPSPTAVLDIRLIGNSEADWSEYVNEGDIRNPVARDTYLPAALLYPMVRFSHHIWLFFSLLLLILFIVFICWAGRVLNSAPNAPAPRAPPPSPPGGPPPPNRFQYNIYGQ</sequence>
<evidence type="ECO:0000256" key="1">
    <source>
        <dbReference type="SAM" id="Coils"/>
    </source>
</evidence>
<feature type="region of interest" description="Disordered" evidence="2">
    <location>
        <begin position="1828"/>
        <end position="1860"/>
    </location>
</feature>
<dbReference type="EMBL" id="CDMZ01003229">
    <property type="protein sequence ID" value="CEM45615.1"/>
    <property type="molecule type" value="Genomic_DNA"/>
</dbReference>
<keyword evidence="3" id="KW-0812">Transmembrane</keyword>
<name>A0A0G4HNA8_9ALVE</name>
<keyword evidence="3" id="KW-1133">Transmembrane helix</keyword>
<keyword evidence="3" id="KW-0472">Membrane</keyword>
<feature type="coiled-coil region" evidence="1">
    <location>
        <begin position="1636"/>
        <end position="1663"/>
    </location>
</feature>
<feature type="compositionally biased region" description="Pro residues" evidence="2">
    <location>
        <begin position="2437"/>
        <end position="2455"/>
    </location>
</feature>
<feature type="region of interest" description="Disordered" evidence="2">
    <location>
        <begin position="1964"/>
        <end position="1995"/>
    </location>
</feature>
<feature type="compositionally biased region" description="Gly residues" evidence="2">
    <location>
        <begin position="2171"/>
        <end position="2182"/>
    </location>
</feature>
<proteinExistence type="predicted"/>
<dbReference type="VEuPathDB" id="CryptoDB:Cvel_1183"/>
<feature type="compositionally biased region" description="Basic and acidic residues" evidence="2">
    <location>
        <begin position="1057"/>
        <end position="1075"/>
    </location>
</feature>
<evidence type="ECO:0000256" key="2">
    <source>
        <dbReference type="SAM" id="MobiDB-lite"/>
    </source>
</evidence>
<feature type="region of interest" description="Disordered" evidence="2">
    <location>
        <begin position="2436"/>
        <end position="2456"/>
    </location>
</feature>
<feature type="region of interest" description="Disordered" evidence="2">
    <location>
        <begin position="1727"/>
        <end position="1748"/>
    </location>
</feature>
<feature type="region of interest" description="Disordered" evidence="2">
    <location>
        <begin position="2159"/>
        <end position="2182"/>
    </location>
</feature>
<evidence type="ECO:0000313" key="4">
    <source>
        <dbReference type="EMBL" id="CEM45615.1"/>
    </source>
</evidence>
<accession>A0A0G4HNA8</accession>
<organism evidence="4">
    <name type="scientific">Chromera velia CCMP2878</name>
    <dbReference type="NCBI Taxonomy" id="1169474"/>
    <lineage>
        <taxon>Eukaryota</taxon>
        <taxon>Sar</taxon>
        <taxon>Alveolata</taxon>
        <taxon>Colpodellida</taxon>
        <taxon>Chromeraceae</taxon>
        <taxon>Chromera</taxon>
    </lineage>
</organism>